<feature type="domain" description="Polysaccharide biosynthesis protein CapD-like" evidence="3">
    <location>
        <begin position="312"/>
        <end position="607"/>
    </location>
</feature>
<dbReference type="Gene3D" id="3.40.50.720">
    <property type="entry name" value="NAD(P)-binding Rossmann-like Domain"/>
    <property type="match status" value="2"/>
</dbReference>
<dbReference type="EMBL" id="CP049055">
    <property type="protein sequence ID" value="QII10964.1"/>
    <property type="molecule type" value="Genomic_DNA"/>
</dbReference>
<evidence type="ECO:0000256" key="2">
    <source>
        <dbReference type="SAM" id="Phobius"/>
    </source>
</evidence>
<comment type="similarity">
    <text evidence="1">Belongs to the polysaccharide synthase family.</text>
</comment>
<keyword evidence="2" id="KW-0472">Membrane</keyword>
<dbReference type="GO" id="GO:0003978">
    <property type="term" value="F:UDP-glucose 4-epimerase activity"/>
    <property type="evidence" value="ECO:0007669"/>
    <property type="project" value="UniProtKB-EC"/>
</dbReference>
<keyword evidence="5" id="KW-0413">Isomerase</keyword>
<accession>Q1Q1Q4</accession>
<reference evidence="5 6" key="3">
    <citation type="submission" date="2020-02" db="EMBL/GenBank/DDBJ databases">
        <title>Newly sequenced genome of strain CSTR1 showed variability in Candidatus Kuenenia stuttgartiensis genomes.</title>
        <authorList>
            <person name="Ding C."/>
            <person name="Adrian L."/>
        </authorList>
    </citation>
    <scope>NUCLEOTIDE SEQUENCE [LARGE SCALE GENOMIC DNA]</scope>
    <source>
        <strain evidence="5 6">CSTR1</strain>
    </source>
</reference>
<dbReference type="AlphaFoldDB" id="Q1Q1Q4"/>
<dbReference type="PANTHER" id="PTHR43318:SF1">
    <property type="entry name" value="POLYSACCHARIDE BIOSYNTHESIS PROTEIN EPSC-RELATED"/>
    <property type="match status" value="1"/>
</dbReference>
<dbReference type="PANTHER" id="PTHR43318">
    <property type="entry name" value="UDP-N-ACETYLGLUCOSAMINE 4,6-DEHYDRATASE"/>
    <property type="match status" value="1"/>
</dbReference>
<dbReference type="EMBL" id="CT573071">
    <property type="protein sequence ID" value="CAJ73944.1"/>
    <property type="molecule type" value="Genomic_DNA"/>
</dbReference>
<dbReference type="Proteomes" id="UP000501926">
    <property type="component" value="Chromosome"/>
</dbReference>
<dbReference type="Pfam" id="PF02719">
    <property type="entry name" value="Polysacc_synt_2"/>
    <property type="match status" value="1"/>
</dbReference>
<dbReference type="SUPFAM" id="SSF51735">
    <property type="entry name" value="NAD(P)-binding Rossmann-fold domains"/>
    <property type="match status" value="2"/>
</dbReference>
<feature type="transmembrane region" description="Helical" evidence="2">
    <location>
        <begin position="53"/>
        <end position="76"/>
    </location>
</feature>
<gene>
    <name evidence="5" type="ORF">KsCSTR_15850</name>
    <name evidence="4" type="ORF">kuste3185</name>
</gene>
<dbReference type="InterPro" id="IPR051203">
    <property type="entry name" value="Polysaccharide_Synthase-Rel"/>
</dbReference>
<dbReference type="EC" id="5.1.3.2" evidence="5"/>
<dbReference type="Pfam" id="PF13727">
    <property type="entry name" value="CoA_binding_3"/>
    <property type="match status" value="1"/>
</dbReference>
<evidence type="ECO:0000313" key="4">
    <source>
        <dbReference type="EMBL" id="CAJ73944.1"/>
    </source>
</evidence>
<dbReference type="CDD" id="cd05237">
    <property type="entry name" value="UDP_invert_4-6DH_SDR_e"/>
    <property type="match status" value="1"/>
</dbReference>
<sequence>MATAGRAINKLFYPTYFKRTMFFCACDVVIIAFSLFVSFLFRFDFEVTPQYRWMILRALPLFLLVKIGMLALFKIYKITWQYVSIPDFIYIILSQFVALTVLGAIIWNPYISNNIINISGFYSLFPVQGFPRSIIFIDYLISLTLFCGLRISKRVFLKYIYGRINAKHGKRTIIIGAGNTGSMVLRDLKEGGYKDYCPVGLLDDDVGKVGKSIHGIPVFGKTDILEDIIKEKRIKAMVVAIPSLNYKSLRKLYNIANRYGVEIKIIPRIYDNCEPAINIHNLENISIEDLLGRQAVEIDHKGIERFIHNKVVLITGAGGSIGSEIAVQVCSFHPEKVILFDTDETELHSLKLHLEKRFPHLLHNQRVNSQMLQKVLFITGDIRDEESVTSVFKHMKPQIVFHAAAYKHVPMMEYNSKEAVKVNMFGTYKVAKVSMENKVEKFVLISTDKAVRPTSIMGATKRMAEHICRAFEGMSNTEFLSVRFGNVLGSRGSVLPLFLQQLKEEGPLTVTHKDVERYFMTIPEAVSLVLQAAILGKGGDILVLDMGEPVKLLALAEDLIKIHGLKPYQDIDIKITGLRPGEKLYEEILTAEEDTTASRHEKVFFAKNSGMFSLHEINKILSEFETLLKNLSAMDHYEKVRDMLKKYVLPLERRGYQRPVGNNGGLTLNIGKMCLTFSFLNKELEEEAQKYFHFSEMNGQNDCRFIFGYQESNRLYNDGEEINYKQEKYYCINSSEAEKRVFIPTAGKLSVVEYMCRCIYEGFFKKGIHNGKGANDFFIPAAGVVTDGRGFLLVEKSGDSKTILSSLFTHEAEILSDELIVVTEEKGSYYISQFPVKTEITKQNSKIAPLEAVILLGTDANNSFKKLSGKEVAVALMNNIYPCDLKDIDNKNLFPEKLRIISSIVDCTAVYEIKYRNIKYARNKIFQLEYAGTMDTTQYSQMR</sequence>
<evidence type="ECO:0000313" key="5">
    <source>
        <dbReference type="EMBL" id="QII10964.1"/>
    </source>
</evidence>
<evidence type="ECO:0000259" key="3">
    <source>
        <dbReference type="Pfam" id="PF02719"/>
    </source>
</evidence>
<evidence type="ECO:0000313" key="6">
    <source>
        <dbReference type="Proteomes" id="UP000501926"/>
    </source>
</evidence>
<proteinExistence type="inferred from homology"/>
<protein>
    <submittedName>
        <fullName evidence="5">Putative UDP-glucose 4-epimerase</fullName>
        <ecNumber evidence="5">5.1.3.2</ecNumber>
    </submittedName>
</protein>
<dbReference type="InterPro" id="IPR003869">
    <property type="entry name" value="Polysac_CapD-like"/>
</dbReference>
<feature type="transmembrane region" description="Helical" evidence="2">
    <location>
        <begin position="88"/>
        <end position="110"/>
    </location>
</feature>
<organism evidence="4">
    <name type="scientific">Kuenenia stuttgartiensis</name>
    <dbReference type="NCBI Taxonomy" id="174633"/>
    <lineage>
        <taxon>Bacteria</taxon>
        <taxon>Pseudomonadati</taxon>
        <taxon>Planctomycetota</taxon>
        <taxon>Candidatus Brocadiia</taxon>
        <taxon>Candidatus Brocadiales</taxon>
        <taxon>Candidatus Brocadiaceae</taxon>
        <taxon>Candidatus Kuenenia</taxon>
    </lineage>
</organism>
<name>Q1Q1Q4_KUEST</name>
<feature type="transmembrane region" description="Helical" evidence="2">
    <location>
        <begin position="21"/>
        <end position="41"/>
    </location>
</feature>
<dbReference type="RefSeq" id="WP_205713379.1">
    <property type="nucleotide sequence ID" value="NZ_CP049055.1"/>
</dbReference>
<keyword evidence="2" id="KW-1133">Transmembrane helix</keyword>
<reference evidence="4" key="2">
    <citation type="submission" date="2006-01" db="EMBL/GenBank/DDBJ databases">
        <authorList>
            <person name="Genoscope"/>
        </authorList>
    </citation>
    <scope>NUCLEOTIDE SEQUENCE</scope>
</reference>
<evidence type="ECO:0000256" key="1">
    <source>
        <dbReference type="ARBA" id="ARBA00007430"/>
    </source>
</evidence>
<keyword evidence="2" id="KW-0812">Transmembrane</keyword>
<reference evidence="4" key="1">
    <citation type="journal article" date="2006" name="Nature">
        <title>Deciphering the evolution and metabolism of an anammox bacterium from a community genome.</title>
        <authorList>
            <person name="Strous M."/>
            <person name="Pelletier E."/>
            <person name="Mangenot S."/>
            <person name="Rattei T."/>
            <person name="Lehner A."/>
            <person name="Taylor M.W."/>
            <person name="Horn M."/>
            <person name="Daims H."/>
            <person name="Bartol-Mavel D."/>
            <person name="Wincker P."/>
            <person name="Barbe V."/>
            <person name="Fonknechten N."/>
            <person name="Vallenet D."/>
            <person name="Segurens B."/>
            <person name="Schenowitz-Truong C."/>
            <person name="Medigue C."/>
            <person name="Collingro A."/>
            <person name="Snel B."/>
            <person name="Dutilh B.E."/>
            <person name="OpDenCamp H.J.M."/>
            <person name="vanDerDrift C."/>
            <person name="Cirpus I."/>
            <person name="vanDePas-Schoonen K.T."/>
            <person name="Harhangi H.R."/>
            <person name="vanNiftrik L."/>
            <person name="Schmid M."/>
            <person name="Keltjens J."/>
            <person name="vanDeVossenberg J."/>
            <person name="Kartal B."/>
            <person name="Meier H."/>
            <person name="Frishman D."/>
            <person name="Huynen M.A."/>
            <person name="Mewes H."/>
            <person name="Weissenbach J."/>
            <person name="Jetten M.S.M."/>
            <person name="Wagner M."/>
            <person name="LePaslier D."/>
        </authorList>
    </citation>
    <scope>NUCLEOTIDE SEQUENCE</scope>
</reference>
<dbReference type="InterPro" id="IPR036291">
    <property type="entry name" value="NAD(P)-bd_dom_sf"/>
</dbReference>